<dbReference type="Proteomes" id="UP000475862">
    <property type="component" value="Unassembled WGS sequence"/>
</dbReference>
<gene>
    <name evidence="1" type="ORF">AGLY_012302</name>
</gene>
<comment type="caution">
    <text evidence="1">The sequence shown here is derived from an EMBL/GenBank/DDBJ whole genome shotgun (WGS) entry which is preliminary data.</text>
</comment>
<dbReference type="AlphaFoldDB" id="A0A6G0T9N6"/>
<keyword evidence="2" id="KW-1185">Reference proteome</keyword>
<protein>
    <submittedName>
        <fullName evidence="1">Uncharacterized protein</fullName>
    </submittedName>
</protein>
<sequence length="242" mass="27768">MVNENVLLNHIIELSFLMGNEVYGVSYIYLNMRAVSEYGESRKLATSAIQHNINSLISTKSKILNTMNIDLLNVQKRDLHDVWKIVLLFTQTFYHIAQLIQTVFVSLASVLMCLKLNLISESDTTLNNVTKCITIDYNLFYLKSIFIFSGNNKIYKTKIKNKVTNYNYDNYIEDQKYRPNNGTHLLPFQTICNDVNISELHTLTSKKVFKSNKTCVVSLLVQQSSGFLIVDIGINKMKFALL</sequence>
<accession>A0A6G0T9N6</accession>
<reference evidence="1 2" key="1">
    <citation type="submission" date="2019-08" db="EMBL/GenBank/DDBJ databases">
        <title>The genome of the soybean aphid Biotype 1, its phylome, world population structure and adaptation to the North American continent.</title>
        <authorList>
            <person name="Giordano R."/>
            <person name="Donthu R.K."/>
            <person name="Hernandez A.G."/>
            <person name="Wright C.L."/>
            <person name="Zimin A.V."/>
        </authorList>
    </citation>
    <scope>NUCLEOTIDE SEQUENCE [LARGE SCALE GENOMIC DNA]</scope>
    <source>
        <tissue evidence="1">Whole aphids</tissue>
    </source>
</reference>
<organism evidence="1 2">
    <name type="scientific">Aphis glycines</name>
    <name type="common">Soybean aphid</name>
    <dbReference type="NCBI Taxonomy" id="307491"/>
    <lineage>
        <taxon>Eukaryota</taxon>
        <taxon>Metazoa</taxon>
        <taxon>Ecdysozoa</taxon>
        <taxon>Arthropoda</taxon>
        <taxon>Hexapoda</taxon>
        <taxon>Insecta</taxon>
        <taxon>Pterygota</taxon>
        <taxon>Neoptera</taxon>
        <taxon>Paraneoptera</taxon>
        <taxon>Hemiptera</taxon>
        <taxon>Sternorrhyncha</taxon>
        <taxon>Aphidomorpha</taxon>
        <taxon>Aphidoidea</taxon>
        <taxon>Aphididae</taxon>
        <taxon>Aphidini</taxon>
        <taxon>Aphis</taxon>
        <taxon>Aphis</taxon>
    </lineage>
</organism>
<proteinExistence type="predicted"/>
<evidence type="ECO:0000313" key="2">
    <source>
        <dbReference type="Proteomes" id="UP000475862"/>
    </source>
</evidence>
<evidence type="ECO:0000313" key="1">
    <source>
        <dbReference type="EMBL" id="KAE9528727.1"/>
    </source>
</evidence>
<dbReference type="EMBL" id="VYZN01000048">
    <property type="protein sequence ID" value="KAE9528727.1"/>
    <property type="molecule type" value="Genomic_DNA"/>
</dbReference>
<name>A0A6G0T9N6_APHGL</name>